<dbReference type="InterPro" id="IPR030395">
    <property type="entry name" value="GP_PDE_dom"/>
</dbReference>
<dbReference type="STRING" id="29486.UGYR_00850"/>
<evidence type="ECO:0000313" key="4">
    <source>
        <dbReference type="EMBL" id="SUP99310.1"/>
    </source>
</evidence>
<accession>A0A0A8VCR4</accession>
<dbReference type="GO" id="GO:0006629">
    <property type="term" value="P:lipid metabolic process"/>
    <property type="evidence" value="ECO:0007669"/>
    <property type="project" value="InterPro"/>
</dbReference>
<evidence type="ECO:0000259" key="2">
    <source>
        <dbReference type="PROSITE" id="PS51704"/>
    </source>
</evidence>
<dbReference type="PROSITE" id="PS51704">
    <property type="entry name" value="GP_PDE"/>
    <property type="match status" value="1"/>
</dbReference>
<dbReference type="EMBL" id="UHJG01000001">
    <property type="protein sequence ID" value="SUP99310.1"/>
    <property type="molecule type" value="Genomic_DNA"/>
</dbReference>
<dbReference type="Proteomes" id="UP000255169">
    <property type="component" value="Unassembled WGS sequence"/>
</dbReference>
<sequence>MKLRTLFYLAAFVFFPNIPTSYAAPLLVAHRGGTADLPENTIDAIHHALEHQADIIWVSVQLSKDKIPVLFRAKDLNSTTDGEGRVEDFTLSELQTLDAAYQFEYDGEKKFKGLGIKIPTLSSVLNRFPATQFFIDIKAQTKDYDEVAQHISAVILNNNAADRTRVYSTKHRFYRKLDPQIKTFEPRNYTRKTMANVLMADHCRVDDRREAQKLEYHAFELRAPVYVVETLTLGKGQSAALLVWNSKVTQCFKRNSLSKLMLIGIDSQSDYDLAKELQADFVMVDSPQRAQYWQK</sequence>
<dbReference type="PANTHER" id="PTHR46211:SF10">
    <property type="entry name" value="EXPORTED PROTEIN"/>
    <property type="match status" value="1"/>
</dbReference>
<dbReference type="InterPro" id="IPR017946">
    <property type="entry name" value="PLC-like_Pdiesterase_TIM-brl"/>
</dbReference>
<organism evidence="3">
    <name type="scientific">Yersinia ruckeri</name>
    <dbReference type="NCBI Taxonomy" id="29486"/>
    <lineage>
        <taxon>Bacteria</taxon>
        <taxon>Pseudomonadati</taxon>
        <taxon>Pseudomonadota</taxon>
        <taxon>Gammaproteobacteria</taxon>
        <taxon>Enterobacterales</taxon>
        <taxon>Yersiniaceae</taxon>
        <taxon>Yersinia</taxon>
    </lineage>
</organism>
<evidence type="ECO:0000313" key="3">
    <source>
        <dbReference type="EMBL" id="CEK27350.1"/>
    </source>
</evidence>
<evidence type="ECO:0000313" key="5">
    <source>
        <dbReference type="Proteomes" id="UP000255169"/>
    </source>
</evidence>
<dbReference type="EC" id="3.1.4.46" evidence="3"/>
<keyword evidence="5" id="KW-1185">Reference proteome</keyword>
<name>A0A0A8VCR4_YERRU</name>
<feature type="chain" id="PRO_5033217995" evidence="1">
    <location>
        <begin position="24"/>
        <end position="295"/>
    </location>
</feature>
<keyword evidence="3" id="KW-0378">Hydrolase</keyword>
<dbReference type="EMBL" id="LN681231">
    <property type="protein sequence ID" value="CEK27350.1"/>
    <property type="molecule type" value="Genomic_DNA"/>
</dbReference>
<dbReference type="GO" id="GO:0008889">
    <property type="term" value="F:glycerophosphodiester phosphodiesterase activity"/>
    <property type="evidence" value="ECO:0007669"/>
    <property type="project" value="UniProtKB-EC"/>
</dbReference>
<protein>
    <submittedName>
        <fullName evidence="3">Glycerophosphoryl diester phosphodiesterase</fullName>
        <ecNumber evidence="3">3.1.4.46</ecNumber>
    </submittedName>
</protein>
<proteinExistence type="predicted"/>
<keyword evidence="1" id="KW-0732">Signal</keyword>
<feature type="domain" description="GP-PDE" evidence="2">
    <location>
        <begin position="25"/>
        <end position="294"/>
    </location>
</feature>
<dbReference type="SUPFAM" id="SSF51695">
    <property type="entry name" value="PLC-like phosphodiesterases"/>
    <property type="match status" value="1"/>
</dbReference>
<dbReference type="RefSeq" id="WP_004721187.1">
    <property type="nucleotide sequence ID" value="NZ_CABIHR010000031.1"/>
</dbReference>
<dbReference type="PANTHER" id="PTHR46211">
    <property type="entry name" value="GLYCEROPHOSPHORYL DIESTER PHOSPHODIESTERASE"/>
    <property type="match status" value="1"/>
</dbReference>
<dbReference type="Pfam" id="PF03009">
    <property type="entry name" value="GDPD"/>
    <property type="match status" value="1"/>
</dbReference>
<reference evidence="4 5" key="2">
    <citation type="submission" date="2018-06" db="EMBL/GenBank/DDBJ databases">
        <authorList>
            <consortium name="Pathogen Informatics"/>
            <person name="Doyle S."/>
        </authorList>
    </citation>
    <scope>NUCLEOTIDE SEQUENCE [LARGE SCALE GENOMIC DNA]</scope>
    <source>
        <strain evidence="4 5">NCTC10476</strain>
    </source>
</reference>
<reference evidence="3" key="1">
    <citation type="journal article" date="2015" name="Genome Announc.">
        <title>Complete Genome Sequence of Yersinia ruckeri Strain CSF007-82, Etiologic Agent of Red Mouth Disease in Salmonid Fish.</title>
        <authorList>
            <person name="Nelson M.C."/>
            <person name="LaPatra S.E."/>
            <person name="Welch T.J."/>
            <person name="Graf J."/>
        </authorList>
    </citation>
    <scope>NUCLEOTIDE SEQUENCE</scope>
    <source>
        <strain evidence="3">CSF007-82</strain>
    </source>
</reference>
<dbReference type="AlphaFoldDB" id="A0A0A8VCR4"/>
<gene>
    <name evidence="4" type="primary">ugpQ_1</name>
    <name evidence="3" type="ORF">CSF007_7975</name>
    <name evidence="4" type="ORF">NCTC10476_00539</name>
</gene>
<feature type="signal peptide" evidence="1">
    <location>
        <begin position="1"/>
        <end position="23"/>
    </location>
</feature>
<evidence type="ECO:0000256" key="1">
    <source>
        <dbReference type="SAM" id="SignalP"/>
    </source>
</evidence>
<dbReference type="Gene3D" id="3.20.20.190">
    <property type="entry name" value="Phosphatidylinositol (PI) phosphodiesterase"/>
    <property type="match status" value="1"/>
</dbReference>
<dbReference type="GeneID" id="66879299"/>